<gene>
    <name evidence="4" type="ORF">M3I41_01000</name>
</gene>
<dbReference type="EMBL" id="CP097095">
    <property type="protein sequence ID" value="UQF79889.1"/>
    <property type="molecule type" value="Genomic_DNA"/>
</dbReference>
<name>A0A929MKM3_9ACTO</name>
<dbReference type="CDD" id="cd05233">
    <property type="entry name" value="SDR_c"/>
    <property type="match status" value="1"/>
</dbReference>
<dbReference type="Gene3D" id="3.40.50.720">
    <property type="entry name" value="NAD(P)-binding Rossmann-like Domain"/>
    <property type="match status" value="1"/>
</dbReference>
<dbReference type="AlphaFoldDB" id="A0A929MKM3"/>
<dbReference type="InterPro" id="IPR036291">
    <property type="entry name" value="NAD(P)-bd_dom_sf"/>
</dbReference>
<dbReference type="PRINTS" id="PR00080">
    <property type="entry name" value="SDRFAMILY"/>
</dbReference>
<evidence type="ECO:0000256" key="3">
    <source>
        <dbReference type="RuleBase" id="RU000363"/>
    </source>
</evidence>
<dbReference type="InterPro" id="IPR002347">
    <property type="entry name" value="SDR_fam"/>
</dbReference>
<accession>A0A929MKM3</accession>
<evidence type="ECO:0000256" key="2">
    <source>
        <dbReference type="ARBA" id="ARBA00023002"/>
    </source>
</evidence>
<proteinExistence type="inferred from homology"/>
<evidence type="ECO:0000256" key="1">
    <source>
        <dbReference type="ARBA" id="ARBA00006484"/>
    </source>
</evidence>
<sequence length="258" mass="27678">MGTALITGASEGIGLEFAWQLAEAQHNLVLVARRRQKLEEIAAKIHNLAGVKVEVLAADLSTQAGVDAVAERIRSTQLPPIGLLINNAGFGLGQSFIDGDMGRELDALNVMVRAVMELSRAATDVMIPRGHGAILNVASVAARTVMGTYSAHKAWVATFTESLSTELAGTGVTATVLLPGLTRSGFHAAAHIDDTQWPKFVWLESQYLVSQALDAVRKGRVYCVPSLRYALSEAVLRRLPRCGVRYFVGASRVAATHY</sequence>
<evidence type="ECO:0000313" key="4">
    <source>
        <dbReference type="EMBL" id="UQF79889.1"/>
    </source>
</evidence>
<evidence type="ECO:0000313" key="5">
    <source>
        <dbReference type="Proteomes" id="UP000830236"/>
    </source>
</evidence>
<dbReference type="PIRSF" id="PIRSF000126">
    <property type="entry name" value="11-beta-HSD1"/>
    <property type="match status" value="1"/>
</dbReference>
<dbReference type="PANTHER" id="PTHR42901">
    <property type="entry name" value="ALCOHOL DEHYDROGENASE"/>
    <property type="match status" value="1"/>
</dbReference>
<dbReference type="KEGG" id="agh:M3I41_01000"/>
<dbReference type="GO" id="GO:0016491">
    <property type="term" value="F:oxidoreductase activity"/>
    <property type="evidence" value="ECO:0007669"/>
    <property type="project" value="UniProtKB-KW"/>
</dbReference>
<protein>
    <submittedName>
        <fullName evidence="4">SDR family NAD(P)-dependent oxidoreductase</fullName>
    </submittedName>
</protein>
<dbReference type="SUPFAM" id="SSF51735">
    <property type="entry name" value="NAD(P)-binding Rossmann-fold domains"/>
    <property type="match status" value="1"/>
</dbReference>
<dbReference type="PRINTS" id="PR00081">
    <property type="entry name" value="GDHRDH"/>
</dbReference>
<dbReference type="Proteomes" id="UP000830236">
    <property type="component" value="Chromosome"/>
</dbReference>
<reference evidence="4" key="1">
    <citation type="submission" date="2022-05" db="EMBL/GenBank/DDBJ databases">
        <title>Using nanopore sequencing to obtain complete genomes from saliva samples.</title>
        <authorList>
            <person name="Baker J.L."/>
        </authorList>
    </citation>
    <scope>NUCLEOTIDE SEQUENCE</scope>
    <source>
        <strain evidence="4">JCVI-JB-Ag32</strain>
    </source>
</reference>
<comment type="similarity">
    <text evidence="1 3">Belongs to the short-chain dehydrogenases/reductases (SDR) family.</text>
</comment>
<keyword evidence="2" id="KW-0560">Oxidoreductase</keyword>
<organism evidence="4 5">
    <name type="scientific">Actinomyces graevenitzii</name>
    <dbReference type="NCBI Taxonomy" id="55565"/>
    <lineage>
        <taxon>Bacteria</taxon>
        <taxon>Bacillati</taxon>
        <taxon>Actinomycetota</taxon>
        <taxon>Actinomycetes</taxon>
        <taxon>Actinomycetales</taxon>
        <taxon>Actinomycetaceae</taxon>
        <taxon>Actinomyces</taxon>
    </lineage>
</organism>
<dbReference type="Pfam" id="PF00106">
    <property type="entry name" value="adh_short"/>
    <property type="match status" value="1"/>
</dbReference>
<dbReference type="PANTHER" id="PTHR42901:SF1">
    <property type="entry name" value="ALCOHOL DEHYDROGENASE"/>
    <property type="match status" value="1"/>
</dbReference>